<dbReference type="EMBL" id="CP001821">
    <property type="protein sequence ID" value="ACZ32234.1"/>
    <property type="molecule type" value="Genomic_DNA"/>
</dbReference>
<organism evidence="2 3">
    <name type="scientific">Xylanimonas cellulosilytica (strain DSM 15894 / JCM 12276 / CECT 5975 / KCTC 9989 / LMG 20990 / NBRC 107835 / XIL07)</name>
    <dbReference type="NCBI Taxonomy" id="446471"/>
    <lineage>
        <taxon>Bacteria</taxon>
        <taxon>Bacillati</taxon>
        <taxon>Actinomycetota</taxon>
        <taxon>Actinomycetes</taxon>
        <taxon>Micrococcales</taxon>
        <taxon>Promicromonosporaceae</taxon>
        <taxon>Xylanimonas</taxon>
    </lineage>
</organism>
<keyword evidence="1" id="KW-0812">Transmembrane</keyword>
<proteinExistence type="predicted"/>
<dbReference type="PANTHER" id="PTHR34980">
    <property type="entry name" value="INNER MEMBRANE PROTEIN-RELATED-RELATED"/>
    <property type="match status" value="1"/>
</dbReference>
<dbReference type="InterPro" id="IPR008523">
    <property type="entry name" value="DUF805"/>
</dbReference>
<dbReference type="HOGENOM" id="CLU_093674_4_1_11"/>
<evidence type="ECO:0000313" key="2">
    <source>
        <dbReference type="EMBL" id="ACZ32234.1"/>
    </source>
</evidence>
<dbReference type="Pfam" id="PF05656">
    <property type="entry name" value="DUF805"/>
    <property type="match status" value="1"/>
</dbReference>
<evidence type="ECO:0008006" key="4">
    <source>
        <dbReference type="Google" id="ProtNLM"/>
    </source>
</evidence>
<keyword evidence="1" id="KW-1133">Transmembrane helix</keyword>
<keyword evidence="1" id="KW-0472">Membrane</keyword>
<reference evidence="2 3" key="2">
    <citation type="journal article" date="2010" name="Stand. Genomic Sci.">
        <title>Complete genome sequence of Xylanimonas cellulosilytica type strain (XIL07).</title>
        <authorList>
            <person name="Foster B."/>
            <person name="Pukall R."/>
            <person name="Abt B."/>
            <person name="Nolan M."/>
            <person name="Glavina Del Rio T."/>
            <person name="Chen F."/>
            <person name="Lucas S."/>
            <person name="Tice H."/>
            <person name="Pitluck S."/>
            <person name="Cheng J.-F."/>
            <person name="Chertkov O."/>
            <person name="Brettin T."/>
            <person name="Han C."/>
            <person name="Detter J.C."/>
            <person name="Bruce D."/>
            <person name="Goodwin L."/>
            <person name="Ivanova N."/>
            <person name="Mavromatis K."/>
            <person name="Pati A."/>
            <person name="Mikhailova N."/>
            <person name="Chen A."/>
            <person name="Palaniappan K."/>
            <person name="Land M."/>
            <person name="Hauser L."/>
            <person name="Chang Y.-J."/>
            <person name="Jeffries C.D."/>
            <person name="Chain P."/>
            <person name="Rohde M."/>
            <person name="Goeker M."/>
            <person name="Bristow J."/>
            <person name="Eisen J.A."/>
            <person name="Markowitz V."/>
            <person name="Hugenholtz P."/>
            <person name="Kyrpides N.C."/>
            <person name="Klenk H.-P."/>
            <person name="Lapidus A."/>
        </authorList>
    </citation>
    <scope>NUCLEOTIDE SEQUENCE [LARGE SCALE GENOMIC DNA]</scope>
    <source>
        <strain evidence="3">DSM 15894 / CECT 5975 / LMG 20990 / XIL07</strain>
    </source>
</reference>
<feature type="transmembrane region" description="Helical" evidence="1">
    <location>
        <begin position="26"/>
        <end position="44"/>
    </location>
</feature>
<dbReference type="OrthoDB" id="9812349at2"/>
<gene>
    <name evidence="2" type="ordered locus">Xcel_3234</name>
</gene>
<feature type="transmembrane region" description="Helical" evidence="1">
    <location>
        <begin position="64"/>
        <end position="85"/>
    </location>
</feature>
<evidence type="ECO:0000256" key="1">
    <source>
        <dbReference type="SAM" id="Phobius"/>
    </source>
</evidence>
<accession>D1C0N1</accession>
<dbReference type="RefSeq" id="WP_012879976.1">
    <property type="nucleotide sequence ID" value="NC_013530.1"/>
</dbReference>
<dbReference type="eggNOG" id="COG3152">
    <property type="taxonomic scope" value="Bacteria"/>
</dbReference>
<dbReference type="AlphaFoldDB" id="D1C0N1"/>
<evidence type="ECO:0000313" key="3">
    <source>
        <dbReference type="Proteomes" id="UP000002255"/>
    </source>
</evidence>
<dbReference type="KEGG" id="xce:Xcel_3234"/>
<protein>
    <recommendedName>
        <fullName evidence="4">DUF805 domain-containing protein</fullName>
    </recommendedName>
</protein>
<dbReference type="GO" id="GO:0005886">
    <property type="term" value="C:plasma membrane"/>
    <property type="evidence" value="ECO:0007669"/>
    <property type="project" value="TreeGrafter"/>
</dbReference>
<reference evidence="3" key="1">
    <citation type="submission" date="2009-11" db="EMBL/GenBank/DDBJ databases">
        <title>The complete chromosome of Xylanimonas cellulosilytica DSM 15894.</title>
        <authorList>
            <consortium name="US DOE Joint Genome Institute (JGI-PGF)"/>
            <person name="Lucas S."/>
            <person name="Copeland A."/>
            <person name="Lapidus A."/>
            <person name="Glavina del Rio T."/>
            <person name="Dalin E."/>
            <person name="Tice H."/>
            <person name="Bruce D."/>
            <person name="Goodwin L."/>
            <person name="Pitluck S."/>
            <person name="Kyrpides N."/>
            <person name="Mavromatis K."/>
            <person name="Ivanova N."/>
            <person name="Mikhailova N."/>
            <person name="Foster B."/>
            <person name="Clum A."/>
            <person name="Brettin T."/>
            <person name="Detter J.C."/>
            <person name="Han C."/>
            <person name="Larimer F."/>
            <person name="Land M."/>
            <person name="Hauser L."/>
            <person name="Markowitz V."/>
            <person name="Cheng J.F."/>
            <person name="Hugenholtz P."/>
            <person name="Woyke T."/>
            <person name="Wu D."/>
            <person name="Gehrich-Schroeter G."/>
            <person name="Schneider S."/>
            <person name="Pukall S.R."/>
            <person name="Klenk H.P."/>
            <person name="Eisen J.A."/>
        </authorList>
    </citation>
    <scope>NUCLEOTIDE SEQUENCE [LARGE SCALE GENOMIC DNA]</scope>
    <source>
        <strain evidence="3">DSM 15894 / CECT 5975 / LMG 20990 / XIL07</strain>
    </source>
</reference>
<name>D1C0N1_XYLCX</name>
<dbReference type="PANTHER" id="PTHR34980:SF2">
    <property type="entry name" value="INNER MEMBRANE PROTEIN YHAH-RELATED"/>
    <property type="match status" value="1"/>
</dbReference>
<sequence length="143" mass="15198">MTLPTAVASVLRQYATFSGRARRSELWWYVLANVILGGILNAVFLPGALRAIDPVTGALGPGYAANMIVPSLVSLALLLPTLAVYVRRLHDIDKSGVWLFFWLVPLVGPIMVIVWLATAGTVGANQFGADPKAVPAAPAYAKV</sequence>
<dbReference type="Proteomes" id="UP000002255">
    <property type="component" value="Chromosome"/>
</dbReference>
<feature type="transmembrane region" description="Helical" evidence="1">
    <location>
        <begin position="97"/>
        <end position="117"/>
    </location>
</feature>
<keyword evidence="3" id="KW-1185">Reference proteome</keyword>